<evidence type="ECO:0000256" key="2">
    <source>
        <dbReference type="SAM" id="Phobius"/>
    </source>
</evidence>
<feature type="transmembrane region" description="Helical" evidence="2">
    <location>
        <begin position="225"/>
        <end position="247"/>
    </location>
</feature>
<feature type="transmembrane region" description="Helical" evidence="2">
    <location>
        <begin position="190"/>
        <end position="210"/>
    </location>
</feature>
<evidence type="ECO:0000256" key="1">
    <source>
        <dbReference type="SAM" id="MobiDB-lite"/>
    </source>
</evidence>
<feature type="transmembrane region" description="Helical" evidence="2">
    <location>
        <begin position="139"/>
        <end position="156"/>
    </location>
</feature>
<feature type="transmembrane region" description="Helical" evidence="2">
    <location>
        <begin position="26"/>
        <end position="47"/>
    </location>
</feature>
<feature type="transmembrane region" description="Helical" evidence="2">
    <location>
        <begin position="84"/>
        <end position="102"/>
    </location>
</feature>
<feature type="transmembrane region" description="Helical" evidence="2">
    <location>
        <begin position="53"/>
        <end position="72"/>
    </location>
</feature>
<accession>A0A238VN24</accession>
<dbReference type="AlphaFoldDB" id="A0A238VN24"/>
<dbReference type="Proteomes" id="UP000198420">
    <property type="component" value="Unassembled WGS sequence"/>
</dbReference>
<protein>
    <submittedName>
        <fullName evidence="3">Threonine/homoserine efflux transporter RhtA</fullName>
    </submittedName>
</protein>
<keyword evidence="2" id="KW-1133">Transmembrane helix</keyword>
<organism evidence="3 4">
    <name type="scientific">Actinomadura mexicana</name>
    <dbReference type="NCBI Taxonomy" id="134959"/>
    <lineage>
        <taxon>Bacteria</taxon>
        <taxon>Bacillati</taxon>
        <taxon>Actinomycetota</taxon>
        <taxon>Actinomycetes</taxon>
        <taxon>Streptosporangiales</taxon>
        <taxon>Thermomonosporaceae</taxon>
        <taxon>Actinomadura</taxon>
    </lineage>
</organism>
<proteinExistence type="predicted"/>
<dbReference type="RefSeq" id="WP_089310404.1">
    <property type="nucleotide sequence ID" value="NZ_FZNP01000002.1"/>
</dbReference>
<feature type="transmembrane region" description="Helical" evidence="2">
    <location>
        <begin position="108"/>
        <end position="127"/>
    </location>
</feature>
<evidence type="ECO:0000313" key="3">
    <source>
        <dbReference type="EMBL" id="SNR35581.1"/>
    </source>
</evidence>
<gene>
    <name evidence="3" type="ORF">SAMN06265355_10285</name>
</gene>
<feature type="transmembrane region" description="Helical" evidence="2">
    <location>
        <begin position="162"/>
        <end position="178"/>
    </location>
</feature>
<evidence type="ECO:0000313" key="4">
    <source>
        <dbReference type="Proteomes" id="UP000198420"/>
    </source>
</evidence>
<keyword evidence="4" id="KW-1185">Reference proteome</keyword>
<reference evidence="4" key="1">
    <citation type="submission" date="2017-06" db="EMBL/GenBank/DDBJ databases">
        <authorList>
            <person name="Varghese N."/>
            <person name="Submissions S."/>
        </authorList>
    </citation>
    <scope>NUCLEOTIDE SEQUENCE [LARGE SCALE GENOMIC DNA]</scope>
    <source>
        <strain evidence="4">DSM 44485</strain>
    </source>
</reference>
<feature type="region of interest" description="Disordered" evidence="1">
    <location>
        <begin position="1"/>
        <end position="21"/>
    </location>
</feature>
<keyword evidence="2" id="KW-0472">Membrane</keyword>
<feature type="compositionally biased region" description="Basic and acidic residues" evidence="1">
    <location>
        <begin position="1"/>
        <end position="11"/>
    </location>
</feature>
<sequence>MGFTNRDKTAELGKTSKAAPPPQGRLAALVVAALVVGETGVILQLFFNVIKEEGAIMTSFLQTVVGTALLWCVVRPNLKVGWPLWWRALAIGGSSVVSLVAAREAMTLVPYGTITCLAFVFGPMAAASFRIVRARMMRALIWPLMAAASVFLLVDGLGSGDLVGFGLIGLVALAYHVYATTTSGLQKDEVNTVATLARLPTVLLLTGMLFSAEEPSALLHVSGEAWWVCSVSGAVGVVALLMINAAWKRGLTVTTHASVMPADNGLAMVDGMIAGQFPSLFNWFGALLVIIAEVGATRARIPDPKTSPRFSKFLDGLPARIGR</sequence>
<keyword evidence="2" id="KW-0812">Transmembrane</keyword>
<dbReference type="EMBL" id="FZNP01000002">
    <property type="protein sequence ID" value="SNR35581.1"/>
    <property type="molecule type" value="Genomic_DNA"/>
</dbReference>
<name>A0A238VN24_9ACTN</name>